<keyword evidence="1" id="KW-0472">Membrane</keyword>
<accession>A0ABV9HXB6</accession>
<evidence type="ECO:0000313" key="3">
    <source>
        <dbReference type="Proteomes" id="UP001596043"/>
    </source>
</evidence>
<dbReference type="Proteomes" id="UP001596043">
    <property type="component" value="Unassembled WGS sequence"/>
</dbReference>
<dbReference type="RefSeq" id="WP_379978162.1">
    <property type="nucleotide sequence ID" value="NZ_JBHSFV010000004.1"/>
</dbReference>
<organism evidence="2 3">
    <name type="scientific">Dokdonia ponticola</name>
    <dbReference type="NCBI Taxonomy" id="2041041"/>
    <lineage>
        <taxon>Bacteria</taxon>
        <taxon>Pseudomonadati</taxon>
        <taxon>Bacteroidota</taxon>
        <taxon>Flavobacteriia</taxon>
        <taxon>Flavobacteriales</taxon>
        <taxon>Flavobacteriaceae</taxon>
        <taxon>Dokdonia</taxon>
    </lineage>
</organism>
<keyword evidence="1" id="KW-0812">Transmembrane</keyword>
<proteinExistence type="predicted"/>
<protein>
    <submittedName>
        <fullName evidence="2">Uncharacterized protein</fullName>
    </submittedName>
</protein>
<sequence>MKIALTESIPIESLKQELQTAFPQYKVKSAFLNKKTLRITDGMSQVVVGQHKDQMICVGNLNMLDLRLLLPFAVGISLFFITGVVFLFVMMQLRKKYYKAMEDEIGAYLTNKLMI</sequence>
<comment type="caution">
    <text evidence="2">The sequence shown here is derived from an EMBL/GenBank/DDBJ whole genome shotgun (WGS) entry which is preliminary data.</text>
</comment>
<name>A0ABV9HXB6_9FLAO</name>
<keyword evidence="1" id="KW-1133">Transmembrane helix</keyword>
<evidence type="ECO:0000256" key="1">
    <source>
        <dbReference type="SAM" id="Phobius"/>
    </source>
</evidence>
<keyword evidence="3" id="KW-1185">Reference proteome</keyword>
<dbReference type="EMBL" id="JBHSFV010000004">
    <property type="protein sequence ID" value="MFC4633934.1"/>
    <property type="molecule type" value="Genomic_DNA"/>
</dbReference>
<gene>
    <name evidence="2" type="ORF">ACFO3O_08450</name>
</gene>
<evidence type="ECO:0000313" key="2">
    <source>
        <dbReference type="EMBL" id="MFC4633934.1"/>
    </source>
</evidence>
<feature type="transmembrane region" description="Helical" evidence="1">
    <location>
        <begin position="68"/>
        <end position="91"/>
    </location>
</feature>
<reference evidence="3" key="1">
    <citation type="journal article" date="2019" name="Int. J. Syst. Evol. Microbiol.">
        <title>The Global Catalogue of Microorganisms (GCM) 10K type strain sequencing project: providing services to taxonomists for standard genome sequencing and annotation.</title>
        <authorList>
            <consortium name="The Broad Institute Genomics Platform"/>
            <consortium name="The Broad Institute Genome Sequencing Center for Infectious Disease"/>
            <person name="Wu L."/>
            <person name="Ma J."/>
        </authorList>
    </citation>
    <scope>NUCLEOTIDE SEQUENCE [LARGE SCALE GENOMIC DNA]</scope>
    <source>
        <strain evidence="3">YJ-61-S</strain>
    </source>
</reference>